<evidence type="ECO:0000313" key="6">
    <source>
        <dbReference type="Proteomes" id="UP000488956"/>
    </source>
</evidence>
<sequence length="42" mass="4631">MELMVDTTEGKSLAEVAEKLAIEVFLTATESPGHGRRWLVQS</sequence>
<accession>A0A6A3HDN8</accession>
<evidence type="ECO:0000313" key="5">
    <source>
        <dbReference type="Proteomes" id="UP000476176"/>
    </source>
</evidence>
<gene>
    <name evidence="3" type="ORF">PF004_g27537</name>
    <name evidence="2" type="ORF">PF010_g28441</name>
    <name evidence="1" type="ORF">PF011_g27726</name>
</gene>
<dbReference type="AlphaFoldDB" id="A0A6A3HDN8"/>
<dbReference type="EMBL" id="QXFW01004148">
    <property type="protein sequence ID" value="KAE8966994.1"/>
    <property type="molecule type" value="Genomic_DNA"/>
</dbReference>
<evidence type="ECO:0000313" key="3">
    <source>
        <dbReference type="EMBL" id="KAE9171517.1"/>
    </source>
</evidence>
<dbReference type="Proteomes" id="UP000460718">
    <property type="component" value="Unassembled WGS sequence"/>
</dbReference>
<proteinExistence type="predicted"/>
<evidence type="ECO:0000313" key="2">
    <source>
        <dbReference type="EMBL" id="KAE9064878.1"/>
    </source>
</evidence>
<dbReference type="EMBL" id="QXFX01004236">
    <property type="protein sequence ID" value="KAE9064878.1"/>
    <property type="molecule type" value="Genomic_DNA"/>
</dbReference>
<evidence type="ECO:0000313" key="1">
    <source>
        <dbReference type="EMBL" id="KAE8966994.1"/>
    </source>
</evidence>
<protein>
    <submittedName>
        <fullName evidence="1">Uncharacterized protein</fullName>
    </submittedName>
</protein>
<evidence type="ECO:0000313" key="4">
    <source>
        <dbReference type="Proteomes" id="UP000460718"/>
    </source>
</evidence>
<dbReference type="EMBL" id="QXGC01004045">
    <property type="protein sequence ID" value="KAE9171517.1"/>
    <property type="molecule type" value="Genomic_DNA"/>
</dbReference>
<reference evidence="4 5" key="1">
    <citation type="submission" date="2018-09" db="EMBL/GenBank/DDBJ databases">
        <title>Genomic investigation of the strawberry pathogen Phytophthora fragariae indicates pathogenicity is determined by transcriptional variation in three key races.</title>
        <authorList>
            <person name="Adams T.M."/>
            <person name="Armitage A.D."/>
            <person name="Sobczyk M.K."/>
            <person name="Bates H.J."/>
            <person name="Dunwell J.M."/>
            <person name="Nellist C.F."/>
            <person name="Harrison R.J."/>
        </authorList>
    </citation>
    <scope>NUCLEOTIDE SEQUENCE [LARGE SCALE GENOMIC DNA]</scope>
    <source>
        <strain evidence="3 5">BC-23</strain>
        <strain evidence="2 6">ONT-3</strain>
        <strain evidence="1 4">SCRP245</strain>
    </source>
</reference>
<comment type="caution">
    <text evidence="1">The sequence shown here is derived from an EMBL/GenBank/DDBJ whole genome shotgun (WGS) entry which is preliminary data.</text>
</comment>
<name>A0A6A3HDN8_9STRA</name>
<dbReference type="Proteomes" id="UP000476176">
    <property type="component" value="Unassembled WGS sequence"/>
</dbReference>
<organism evidence="1 4">
    <name type="scientific">Phytophthora fragariae</name>
    <dbReference type="NCBI Taxonomy" id="53985"/>
    <lineage>
        <taxon>Eukaryota</taxon>
        <taxon>Sar</taxon>
        <taxon>Stramenopiles</taxon>
        <taxon>Oomycota</taxon>
        <taxon>Peronosporomycetes</taxon>
        <taxon>Peronosporales</taxon>
        <taxon>Peronosporaceae</taxon>
        <taxon>Phytophthora</taxon>
    </lineage>
</organism>
<dbReference type="Proteomes" id="UP000488956">
    <property type="component" value="Unassembled WGS sequence"/>
</dbReference>